<dbReference type="Proteomes" id="UP000605676">
    <property type="component" value="Unassembled WGS sequence"/>
</dbReference>
<dbReference type="InterPro" id="IPR016187">
    <property type="entry name" value="CTDL_fold"/>
</dbReference>
<organism evidence="2 3">
    <name type="scientific">Carboxylicivirga marina</name>
    <dbReference type="NCBI Taxonomy" id="2800988"/>
    <lineage>
        <taxon>Bacteria</taxon>
        <taxon>Pseudomonadati</taxon>
        <taxon>Bacteroidota</taxon>
        <taxon>Bacteroidia</taxon>
        <taxon>Marinilabiliales</taxon>
        <taxon>Marinilabiliaceae</taxon>
        <taxon>Carboxylicivirga</taxon>
    </lineage>
</organism>
<dbReference type="Pfam" id="PF03781">
    <property type="entry name" value="FGE-sulfatase"/>
    <property type="match status" value="1"/>
</dbReference>
<feature type="domain" description="Sulfatase-modifying factor enzyme-like" evidence="1">
    <location>
        <begin position="42"/>
        <end position="437"/>
    </location>
</feature>
<name>A0ABS1HIV7_9BACT</name>
<dbReference type="InterPro" id="IPR042095">
    <property type="entry name" value="SUMF_sf"/>
</dbReference>
<dbReference type="InterPro" id="IPR051043">
    <property type="entry name" value="Sulfatase_Mod_Factor_Kinase"/>
</dbReference>
<evidence type="ECO:0000313" key="3">
    <source>
        <dbReference type="Proteomes" id="UP000605676"/>
    </source>
</evidence>
<protein>
    <submittedName>
        <fullName evidence="2">SUMF1/EgtB/PvdO family nonheme iron enzyme</fullName>
    </submittedName>
</protein>
<reference evidence="2 3" key="1">
    <citation type="submission" date="2021-01" db="EMBL/GenBank/DDBJ databases">
        <title>Carboxyliciviraga sp.nov., isolated from coastal sediments.</title>
        <authorList>
            <person name="Lu D."/>
            <person name="Zhang T."/>
        </authorList>
    </citation>
    <scope>NUCLEOTIDE SEQUENCE [LARGE SCALE GENOMIC DNA]</scope>
    <source>
        <strain evidence="2 3">N1Y132</strain>
    </source>
</reference>
<dbReference type="PROSITE" id="PS51257">
    <property type="entry name" value="PROKAR_LIPOPROTEIN"/>
    <property type="match status" value="1"/>
</dbReference>
<accession>A0ABS1HIV7</accession>
<dbReference type="PANTHER" id="PTHR23150">
    <property type="entry name" value="SULFATASE MODIFYING FACTOR 1, 2"/>
    <property type="match status" value="1"/>
</dbReference>
<evidence type="ECO:0000313" key="2">
    <source>
        <dbReference type="EMBL" id="MBK3517556.1"/>
    </source>
</evidence>
<dbReference type="RefSeq" id="WP_200464785.1">
    <property type="nucleotide sequence ID" value="NZ_JAENRR010000018.1"/>
</dbReference>
<proteinExistence type="predicted"/>
<dbReference type="Gene3D" id="3.90.1580.10">
    <property type="entry name" value="paralog of FGE (formylglycine-generating enzyme)"/>
    <property type="match status" value="2"/>
</dbReference>
<evidence type="ECO:0000259" key="1">
    <source>
        <dbReference type="Pfam" id="PF03781"/>
    </source>
</evidence>
<comment type="caution">
    <text evidence="2">The sequence shown here is derived from an EMBL/GenBank/DDBJ whole genome shotgun (WGS) entry which is preliminary data.</text>
</comment>
<gene>
    <name evidence="2" type="ORF">JIV24_09440</name>
</gene>
<dbReference type="EMBL" id="JAENRR010000018">
    <property type="protein sequence ID" value="MBK3517556.1"/>
    <property type="molecule type" value="Genomic_DNA"/>
</dbReference>
<dbReference type="PANTHER" id="PTHR23150:SF19">
    <property type="entry name" value="FORMYLGLYCINE-GENERATING ENZYME"/>
    <property type="match status" value="1"/>
</dbReference>
<dbReference type="InterPro" id="IPR005532">
    <property type="entry name" value="SUMF_dom"/>
</dbReference>
<dbReference type="SUPFAM" id="SSF56436">
    <property type="entry name" value="C-type lectin-like"/>
    <property type="match status" value="1"/>
</dbReference>
<sequence length="443" mass="51575">MKKVLAISVILITILTGCGQSSGGELTGVARRASFYEPDPYGMLFIPQGSFNMGPNDVDIANTMTSQSKTVSVRSFWMDETEVTNSEYRQFVYWVRDSIARQLLGEQFEEFLISEDYLGNEIDPPFINWEEPIEWDNEEYAEILDEMFLPENERFFRRKEIDTRKLTYEYEWVDLLQAAKRSNRYNYETKQYEGVVYDQKGEEREITDRSAFIMKDAVNVYPDTLCWIADFTYSFNEPWTEKYFWHPGFDDYPVVGVNWKQATAFSIWRTQLLNNYLKSKGEPPVNNYRLPTEAEWEYAARGGLEHAIFPWGGMYTRNDKGCFLANFKPLRGRYGDDGGMTSMSVGSYAPNDYGLFDMAGNVAEWTSSAYDESAYTFTHDFNPTYKYNALPDDPHVMKRKVLRGGSWKDVGFFLQNGTRTYEYQDSSTSFIGFRCVRDYIGDY</sequence>
<keyword evidence="3" id="KW-1185">Reference proteome</keyword>